<dbReference type="PIRSF" id="PIRSF006806">
    <property type="entry name" value="FTHF_cligase"/>
    <property type="match status" value="1"/>
</dbReference>
<dbReference type="InterPro" id="IPR002698">
    <property type="entry name" value="FTHF_cligase"/>
</dbReference>
<evidence type="ECO:0000256" key="3">
    <source>
        <dbReference type="ARBA" id="ARBA00022840"/>
    </source>
</evidence>
<organism evidence="5 6">
    <name type="scientific">Streptococcus loxodontisalivarius</name>
    <dbReference type="NCBI Taxonomy" id="1349415"/>
    <lineage>
        <taxon>Bacteria</taxon>
        <taxon>Bacillati</taxon>
        <taxon>Bacillota</taxon>
        <taxon>Bacilli</taxon>
        <taxon>Lactobacillales</taxon>
        <taxon>Streptococcaceae</taxon>
        <taxon>Streptococcus</taxon>
    </lineage>
</organism>
<gene>
    <name evidence="5" type="ORF">JOC28_001163</name>
</gene>
<dbReference type="InterPro" id="IPR024185">
    <property type="entry name" value="FTHF_cligase-like_sf"/>
</dbReference>
<keyword evidence="6" id="KW-1185">Reference proteome</keyword>
<keyword evidence="2 4" id="KW-0547">Nucleotide-binding</keyword>
<dbReference type="EC" id="6.3.3.2" evidence="4"/>
<dbReference type="SUPFAM" id="SSF100950">
    <property type="entry name" value="NagB/RpiA/CoA transferase-like"/>
    <property type="match status" value="1"/>
</dbReference>
<evidence type="ECO:0000256" key="4">
    <source>
        <dbReference type="RuleBase" id="RU361279"/>
    </source>
</evidence>
<dbReference type="PANTHER" id="PTHR23407:SF1">
    <property type="entry name" value="5-FORMYLTETRAHYDROFOLATE CYCLO-LIGASE"/>
    <property type="match status" value="1"/>
</dbReference>
<dbReference type="Gene3D" id="3.40.50.10420">
    <property type="entry name" value="NagB/RpiA/CoA transferase-like"/>
    <property type="match status" value="1"/>
</dbReference>
<keyword evidence="5" id="KW-0436">Ligase</keyword>
<dbReference type="NCBIfam" id="TIGR02727">
    <property type="entry name" value="MTHFS_bact"/>
    <property type="match status" value="1"/>
</dbReference>
<dbReference type="Proteomes" id="UP000697472">
    <property type="component" value="Unassembled WGS sequence"/>
</dbReference>
<comment type="caution">
    <text evidence="5">The sequence shown here is derived from an EMBL/GenBank/DDBJ whole genome shotgun (WGS) entry which is preliminary data.</text>
</comment>
<dbReference type="Pfam" id="PF01812">
    <property type="entry name" value="5-FTHF_cyc-lig"/>
    <property type="match status" value="1"/>
</dbReference>
<comment type="similarity">
    <text evidence="1 4">Belongs to the 5-formyltetrahydrofolate cyclo-ligase family.</text>
</comment>
<reference evidence="5 6" key="1">
    <citation type="submission" date="2021-01" db="EMBL/GenBank/DDBJ databases">
        <title>Genomic Encyclopedia of Type Strains, Phase IV (KMG-IV): sequencing the most valuable type-strain genomes for metagenomic binning, comparative biology and taxonomic classification.</title>
        <authorList>
            <person name="Goeker M."/>
        </authorList>
    </citation>
    <scope>NUCLEOTIDE SEQUENCE [LARGE SCALE GENOMIC DNA]</scope>
    <source>
        <strain evidence="5 6">DSM 27382</strain>
    </source>
</reference>
<accession>A0ABS2PS52</accession>
<evidence type="ECO:0000313" key="5">
    <source>
        <dbReference type="EMBL" id="MBM7642864.1"/>
    </source>
</evidence>
<evidence type="ECO:0000313" key="6">
    <source>
        <dbReference type="Proteomes" id="UP000697472"/>
    </source>
</evidence>
<dbReference type="GO" id="GO:0030272">
    <property type="term" value="F:5-formyltetrahydrofolate cyclo-ligase activity"/>
    <property type="evidence" value="ECO:0007669"/>
    <property type="project" value="UniProtKB-EC"/>
</dbReference>
<evidence type="ECO:0000256" key="2">
    <source>
        <dbReference type="ARBA" id="ARBA00022741"/>
    </source>
</evidence>
<keyword evidence="4" id="KW-0460">Magnesium</keyword>
<dbReference type="EMBL" id="JAFBEH010000021">
    <property type="protein sequence ID" value="MBM7642864.1"/>
    <property type="molecule type" value="Genomic_DNA"/>
</dbReference>
<comment type="catalytic activity">
    <reaction evidence="4">
        <text>(6S)-5-formyl-5,6,7,8-tetrahydrofolate + ATP = (6R)-5,10-methenyltetrahydrofolate + ADP + phosphate</text>
        <dbReference type="Rhea" id="RHEA:10488"/>
        <dbReference type="ChEBI" id="CHEBI:30616"/>
        <dbReference type="ChEBI" id="CHEBI:43474"/>
        <dbReference type="ChEBI" id="CHEBI:57455"/>
        <dbReference type="ChEBI" id="CHEBI:57457"/>
        <dbReference type="ChEBI" id="CHEBI:456216"/>
        <dbReference type="EC" id="6.3.3.2"/>
    </reaction>
</comment>
<keyword evidence="3 4" id="KW-0067">ATP-binding</keyword>
<proteinExistence type="inferred from homology"/>
<sequence length="178" mass="20052">MLKKELRQAVISALKEQDKTDKERLDRELLATFIESEAYQEAKTIATYLSMGFEYNTAPLIEQALKDGKRVLVPKTYPKGRMVFVAYDPEDLVKTSFGLLEPASDIAVAKEDIDLIHTPGVVFNKEGYRIGYGAGYYDRYLADFKGNTMSLVYPCQLKEFTPDSHDIPVKEVLISAGI</sequence>
<comment type="cofactor">
    <cofactor evidence="4">
        <name>Mg(2+)</name>
        <dbReference type="ChEBI" id="CHEBI:18420"/>
    </cofactor>
</comment>
<dbReference type="InterPro" id="IPR037171">
    <property type="entry name" value="NagB/RpiA_transferase-like"/>
</dbReference>
<dbReference type="PANTHER" id="PTHR23407">
    <property type="entry name" value="ATPASE INHIBITOR/5-FORMYLTETRAHYDROFOLATE CYCLO-LIGASE"/>
    <property type="match status" value="1"/>
</dbReference>
<evidence type="ECO:0000256" key="1">
    <source>
        <dbReference type="ARBA" id="ARBA00010638"/>
    </source>
</evidence>
<dbReference type="RefSeq" id="WP_205009701.1">
    <property type="nucleotide sequence ID" value="NZ_JAFBEH010000021.1"/>
</dbReference>
<keyword evidence="4" id="KW-0479">Metal-binding</keyword>
<protein>
    <recommendedName>
        <fullName evidence="4">5-formyltetrahydrofolate cyclo-ligase</fullName>
        <ecNumber evidence="4">6.3.3.2</ecNumber>
    </recommendedName>
</protein>
<name>A0ABS2PS52_9STRE</name>